<dbReference type="PANTHER" id="PTHR43752">
    <property type="entry name" value="BNR/ASP-BOX REPEAT FAMILY PROTEIN"/>
    <property type="match status" value="1"/>
</dbReference>
<dbReference type="InterPro" id="IPR036278">
    <property type="entry name" value="Sialidase_sf"/>
</dbReference>
<dbReference type="Pfam" id="PF13088">
    <property type="entry name" value="BNR_2"/>
    <property type="match status" value="1"/>
</dbReference>
<dbReference type="SUPFAM" id="SSF50939">
    <property type="entry name" value="Sialidases"/>
    <property type="match status" value="1"/>
</dbReference>
<keyword evidence="2" id="KW-0732">Signal</keyword>
<name>A0A842HHK8_9BACT</name>
<dbReference type="Pfam" id="PF13385">
    <property type="entry name" value="Laminin_G_3"/>
    <property type="match status" value="1"/>
</dbReference>
<gene>
    <name evidence="4" type="ORF">H5P28_17235</name>
</gene>
<accession>A0A842HHK8</accession>
<evidence type="ECO:0000313" key="4">
    <source>
        <dbReference type="EMBL" id="MBC2596013.1"/>
    </source>
</evidence>
<feature type="chain" id="PRO_5032735484" evidence="2">
    <location>
        <begin position="23"/>
        <end position="586"/>
    </location>
</feature>
<dbReference type="InterPro" id="IPR011040">
    <property type="entry name" value="Sialidase"/>
</dbReference>
<reference evidence="4 5" key="1">
    <citation type="submission" date="2020-07" db="EMBL/GenBank/DDBJ databases">
        <authorList>
            <person name="Feng X."/>
        </authorList>
    </citation>
    <scope>NUCLEOTIDE SEQUENCE [LARGE SCALE GENOMIC DNA]</scope>
    <source>
        <strain evidence="4 5">JCM31066</strain>
    </source>
</reference>
<dbReference type="Gene3D" id="2.60.120.200">
    <property type="match status" value="1"/>
</dbReference>
<dbReference type="PANTHER" id="PTHR43752:SF2">
    <property type="entry name" value="BNR_ASP-BOX REPEAT FAMILY PROTEIN"/>
    <property type="match status" value="1"/>
</dbReference>
<dbReference type="SUPFAM" id="SSF49899">
    <property type="entry name" value="Concanavalin A-like lectins/glucanases"/>
    <property type="match status" value="1"/>
</dbReference>
<dbReference type="CDD" id="cd00110">
    <property type="entry name" value="LamG"/>
    <property type="match status" value="1"/>
</dbReference>
<dbReference type="AlphaFoldDB" id="A0A842HHK8"/>
<feature type="region of interest" description="Disordered" evidence="1">
    <location>
        <begin position="365"/>
        <end position="384"/>
    </location>
</feature>
<dbReference type="Gene3D" id="2.120.10.10">
    <property type="match status" value="1"/>
</dbReference>
<evidence type="ECO:0000256" key="2">
    <source>
        <dbReference type="SAM" id="SignalP"/>
    </source>
</evidence>
<evidence type="ECO:0000313" key="5">
    <source>
        <dbReference type="Proteomes" id="UP000546464"/>
    </source>
</evidence>
<comment type="caution">
    <text evidence="4">The sequence shown here is derived from an EMBL/GenBank/DDBJ whole genome shotgun (WGS) entry which is preliminary data.</text>
</comment>
<dbReference type="InterPro" id="IPR013320">
    <property type="entry name" value="ConA-like_dom_sf"/>
</dbReference>
<keyword evidence="5" id="KW-1185">Reference proteome</keyword>
<dbReference type="SMART" id="SM00282">
    <property type="entry name" value="LamG"/>
    <property type="match status" value="1"/>
</dbReference>
<dbReference type="CDD" id="cd15482">
    <property type="entry name" value="Sialidase_non-viral"/>
    <property type="match status" value="1"/>
</dbReference>
<dbReference type="InterPro" id="IPR001791">
    <property type="entry name" value="Laminin_G"/>
</dbReference>
<evidence type="ECO:0000259" key="3">
    <source>
        <dbReference type="SMART" id="SM00282"/>
    </source>
</evidence>
<protein>
    <submittedName>
        <fullName evidence="4">Exo-alpha-sialidase</fullName>
    </submittedName>
</protein>
<sequence>MIHACPLSFVLAGLLPCLSVAAANPRSGEVASWDFEGEVSGLPVQAGSAPSELDISGGVLHLDNEGLSDSRGVALVIADAPVLTGHDNDGSGYGSLIIEADVLLGSSGKQAQLVRKTDGEIGYQLYLREDGKVGFMIRTPKGSMRLTSKNKIPADGEWHHIEAMWDKSQWLYNAQLAVDGVVSWASAPEMGTLTDTAAPLTIGGYYRAEGNIGQRFDGKLDNVRLYVNQPERFKVSGRPNTDIGSETGEHLLDQPGLLSAEFVYDNAPTPECHAGTLAQREDGTVVAAWFGGTREGHIDSGIWQSEFDGMEWSQPREVAHATYPNNTLSASFNPVLFQYPDGGPMLLFYLGGKFDMSFLMTSEDGGESWSEPQRLPPGVRGASKNKPVLLQDGTLICPDNSGNRMSFDRTKDFGKTWLPAAMTPKSEIDAIQPTILTHRDGRLQALARSHTGVIVQSWSNDNGVTWSAPEKTSLPNNYSGIDAVTLKDGRHLLIYNHSGIPKGKWGGPRTPLNIAVSEDGNTWYAALVLEDEPGEFSYPVVIQDEDGIVHALYTWNRVRMKHAEIDPGALVLREIKDGVWPTGADG</sequence>
<feature type="signal peptide" evidence="2">
    <location>
        <begin position="1"/>
        <end position="22"/>
    </location>
</feature>
<dbReference type="EMBL" id="JACHVB010000060">
    <property type="protein sequence ID" value="MBC2596013.1"/>
    <property type="molecule type" value="Genomic_DNA"/>
</dbReference>
<evidence type="ECO:0000256" key="1">
    <source>
        <dbReference type="SAM" id="MobiDB-lite"/>
    </source>
</evidence>
<feature type="domain" description="Laminin G" evidence="3">
    <location>
        <begin position="94"/>
        <end position="228"/>
    </location>
</feature>
<proteinExistence type="predicted"/>
<organism evidence="4 5">
    <name type="scientific">Ruficoccus amylovorans</name>
    <dbReference type="NCBI Taxonomy" id="1804625"/>
    <lineage>
        <taxon>Bacteria</taxon>
        <taxon>Pseudomonadati</taxon>
        <taxon>Verrucomicrobiota</taxon>
        <taxon>Opitutia</taxon>
        <taxon>Puniceicoccales</taxon>
        <taxon>Cerasicoccaceae</taxon>
        <taxon>Ruficoccus</taxon>
    </lineage>
</organism>
<dbReference type="Proteomes" id="UP000546464">
    <property type="component" value="Unassembled WGS sequence"/>
</dbReference>
<dbReference type="RefSeq" id="WP_185676932.1">
    <property type="nucleotide sequence ID" value="NZ_JACHVB010000060.1"/>
</dbReference>